<dbReference type="AlphaFoldDB" id="A0A1F6WQP5"/>
<sequence>MSTENRKILCINLNWKQYKKLKRGYYLNLKIDGHKIIVFTKTRIPNNEKPNFNKNTERYMIPLSLSEVKDPIEKRYEGNFPEDEDIPFASYRVDISEPAD</sequence>
<comment type="caution">
    <text evidence="1">The sequence shown here is derived from an EMBL/GenBank/DDBJ whole genome shotgun (WGS) entry which is preliminary data.</text>
</comment>
<organism evidence="1 2">
    <name type="scientific">Candidatus Nomurabacteria bacterium RIFCSPLOWO2_01_FULL_33_17</name>
    <dbReference type="NCBI Taxonomy" id="1801764"/>
    <lineage>
        <taxon>Bacteria</taxon>
        <taxon>Candidatus Nomuraibacteriota</taxon>
    </lineage>
</organism>
<evidence type="ECO:0000313" key="2">
    <source>
        <dbReference type="Proteomes" id="UP000178184"/>
    </source>
</evidence>
<accession>A0A1F6WQP5</accession>
<gene>
    <name evidence="1" type="ORF">A2903_00535</name>
</gene>
<proteinExistence type="predicted"/>
<dbReference type="EMBL" id="MFUO01000006">
    <property type="protein sequence ID" value="OGI84187.1"/>
    <property type="molecule type" value="Genomic_DNA"/>
</dbReference>
<reference evidence="1 2" key="1">
    <citation type="journal article" date="2016" name="Nat. Commun.">
        <title>Thousands of microbial genomes shed light on interconnected biogeochemical processes in an aquifer system.</title>
        <authorList>
            <person name="Anantharaman K."/>
            <person name="Brown C.T."/>
            <person name="Hug L.A."/>
            <person name="Sharon I."/>
            <person name="Castelle C.J."/>
            <person name="Probst A.J."/>
            <person name="Thomas B.C."/>
            <person name="Singh A."/>
            <person name="Wilkins M.J."/>
            <person name="Karaoz U."/>
            <person name="Brodie E.L."/>
            <person name="Williams K.H."/>
            <person name="Hubbard S.S."/>
            <person name="Banfield J.F."/>
        </authorList>
    </citation>
    <scope>NUCLEOTIDE SEQUENCE [LARGE SCALE GENOMIC DNA]</scope>
</reference>
<protein>
    <submittedName>
        <fullName evidence="1">Uncharacterized protein</fullName>
    </submittedName>
</protein>
<name>A0A1F6WQP5_9BACT</name>
<dbReference type="Proteomes" id="UP000178184">
    <property type="component" value="Unassembled WGS sequence"/>
</dbReference>
<evidence type="ECO:0000313" key="1">
    <source>
        <dbReference type="EMBL" id="OGI84187.1"/>
    </source>
</evidence>